<gene>
    <name evidence="1" type="ORF">DFR47_1205</name>
</gene>
<reference evidence="1 2" key="1">
    <citation type="submission" date="2018-06" db="EMBL/GenBank/DDBJ databases">
        <title>Genomic Encyclopedia of Type Strains, Phase IV (KMG-IV): sequencing the most valuable type-strain genomes for metagenomic binning, comparative biology and taxonomic classification.</title>
        <authorList>
            <person name="Goeker M."/>
        </authorList>
    </citation>
    <scope>NUCLEOTIDE SEQUENCE [LARGE SCALE GENOMIC DNA]</scope>
    <source>
        <strain evidence="1 2">DSM 25619</strain>
    </source>
</reference>
<dbReference type="OrthoDB" id="8282470at2"/>
<comment type="caution">
    <text evidence="1">The sequence shown here is derived from an EMBL/GenBank/DDBJ whole genome shotgun (WGS) entry which is preliminary data.</text>
</comment>
<dbReference type="AlphaFoldDB" id="A0A366DFV7"/>
<sequence length="163" mass="18574">MPKKQVRNKAYYEERLLKDYPAYYADYIDGKYQTITEAAVACGLKTQRTRFHELKNAWQKASAYERREFEHWLQTEYGVITPHPTATTAGRVPIANGRHLLPWAKSRIQAVMTARELKVGAVMKEVGFSPLNASLGQSLKGDTQLQPALITALENWLEANKHI</sequence>
<dbReference type="Proteomes" id="UP000252893">
    <property type="component" value="Unassembled WGS sequence"/>
</dbReference>
<proteinExistence type="predicted"/>
<protein>
    <submittedName>
        <fullName evidence="1">Uncharacterized protein</fullName>
    </submittedName>
</protein>
<dbReference type="EMBL" id="QNRH01000020">
    <property type="protein sequence ID" value="RBO88224.1"/>
    <property type="molecule type" value="Genomic_DNA"/>
</dbReference>
<dbReference type="RefSeq" id="WP_113946486.1">
    <property type="nucleotide sequence ID" value="NZ_JBHEEG010000005.1"/>
</dbReference>
<accession>A0A366DFV7</accession>
<name>A0A366DFV7_9HYPH</name>
<keyword evidence="2" id="KW-1185">Reference proteome</keyword>
<organism evidence="1 2">
    <name type="scientific">Pseudochrobactrum asaccharolyticum</name>
    <dbReference type="NCBI Taxonomy" id="354351"/>
    <lineage>
        <taxon>Bacteria</taxon>
        <taxon>Pseudomonadati</taxon>
        <taxon>Pseudomonadota</taxon>
        <taxon>Alphaproteobacteria</taxon>
        <taxon>Hyphomicrobiales</taxon>
        <taxon>Brucellaceae</taxon>
        <taxon>Pseudochrobactrum</taxon>
    </lineage>
</organism>
<evidence type="ECO:0000313" key="1">
    <source>
        <dbReference type="EMBL" id="RBO88224.1"/>
    </source>
</evidence>
<evidence type="ECO:0000313" key="2">
    <source>
        <dbReference type="Proteomes" id="UP000252893"/>
    </source>
</evidence>